<dbReference type="Proteomes" id="UP001177021">
    <property type="component" value="Unassembled WGS sequence"/>
</dbReference>
<name>A0ACB0LJB8_TRIPR</name>
<evidence type="ECO:0000313" key="2">
    <source>
        <dbReference type="Proteomes" id="UP001177021"/>
    </source>
</evidence>
<keyword evidence="2" id="KW-1185">Reference proteome</keyword>
<organism evidence="1 2">
    <name type="scientific">Trifolium pratense</name>
    <name type="common">Red clover</name>
    <dbReference type="NCBI Taxonomy" id="57577"/>
    <lineage>
        <taxon>Eukaryota</taxon>
        <taxon>Viridiplantae</taxon>
        <taxon>Streptophyta</taxon>
        <taxon>Embryophyta</taxon>
        <taxon>Tracheophyta</taxon>
        <taxon>Spermatophyta</taxon>
        <taxon>Magnoliopsida</taxon>
        <taxon>eudicotyledons</taxon>
        <taxon>Gunneridae</taxon>
        <taxon>Pentapetalae</taxon>
        <taxon>rosids</taxon>
        <taxon>fabids</taxon>
        <taxon>Fabales</taxon>
        <taxon>Fabaceae</taxon>
        <taxon>Papilionoideae</taxon>
        <taxon>50 kb inversion clade</taxon>
        <taxon>NPAAA clade</taxon>
        <taxon>Hologalegina</taxon>
        <taxon>IRL clade</taxon>
        <taxon>Trifolieae</taxon>
        <taxon>Trifolium</taxon>
    </lineage>
</organism>
<protein>
    <submittedName>
        <fullName evidence="1">Uncharacterized protein</fullName>
    </submittedName>
</protein>
<dbReference type="EMBL" id="CASHSV030000615">
    <property type="protein sequence ID" value="CAJ2669486.1"/>
    <property type="molecule type" value="Genomic_DNA"/>
</dbReference>
<proteinExistence type="predicted"/>
<comment type="caution">
    <text evidence="1">The sequence shown here is derived from an EMBL/GenBank/DDBJ whole genome shotgun (WGS) entry which is preliminary data.</text>
</comment>
<reference evidence="1" key="1">
    <citation type="submission" date="2023-10" db="EMBL/GenBank/DDBJ databases">
        <authorList>
            <person name="Rodriguez Cubillos JULIANA M."/>
            <person name="De Vega J."/>
        </authorList>
    </citation>
    <scope>NUCLEOTIDE SEQUENCE</scope>
</reference>
<gene>
    <name evidence="1" type="ORF">MILVUS5_LOCUS33689</name>
</gene>
<accession>A0ACB0LJB8</accession>
<sequence>MASESSNSSSTSQHPDENKQNQLPDSDSNKSSIDFVNLSKDDLDRESKVQEHNFFSPVQVGSSSSAKFYSCSYCKGQYSSLQALGGHQNAHKAERALHTQQIKQRYEGGAFNLGQPRFNPYLNYPITPFPTYNYYRPLGIRMESMIQKSPYFGPRVGYGALSLHDILNPSLVSFKNNMLGSNSGVASLGIGGGATTSRTEDEVGYTNNGNGAILKIGESSANNLARIEEESSDSESSGLDLSLKL</sequence>
<evidence type="ECO:0000313" key="1">
    <source>
        <dbReference type="EMBL" id="CAJ2669486.1"/>
    </source>
</evidence>